<evidence type="ECO:0000256" key="1">
    <source>
        <dbReference type="ARBA" id="ARBA00010398"/>
    </source>
</evidence>
<dbReference type="InterPro" id="IPR000489">
    <property type="entry name" value="Pterin-binding_dom"/>
</dbReference>
<feature type="domain" description="B12-binding N-terminal" evidence="16">
    <location>
        <begin position="300"/>
        <end position="394"/>
    </location>
</feature>
<dbReference type="Gene3D" id="3.10.196.10">
    <property type="entry name" value="Vitamin B12-dependent methionine synthase, activation domain"/>
    <property type="match status" value="1"/>
</dbReference>
<proteinExistence type="inferred from homology"/>
<evidence type="ECO:0000313" key="18">
    <source>
        <dbReference type="Proteomes" id="UP000570493"/>
    </source>
</evidence>
<comment type="domain">
    <text evidence="10">Modular enzyme with four functionally distinct domains. The isolated Hcy-binding domain catalyzes methyl transfer from free methylcobalamin to homocysteine. The Hcy-binding domain in association with the pterin-binding domain catalyzes the methylation of cob(I)alamin by methyltetrahydrofolate and the methylation of homocysteine. The B12-binding domain binds the cofactor. The AdoMet activation domain binds S-adenosyl-L-methionine. Under aerobic conditions cob(I)alamin can be converted to inactive cob(II)alamin. Reductive methylation by S-adenosyl-L-methionine and flavodoxin regenerates methylcobalamin.</text>
</comment>
<dbReference type="Proteomes" id="UP000570493">
    <property type="component" value="Unassembled WGS sequence"/>
</dbReference>
<dbReference type="GO" id="GO:0032259">
    <property type="term" value="P:methylation"/>
    <property type="evidence" value="ECO:0007669"/>
    <property type="project" value="UniProtKB-KW"/>
</dbReference>
<evidence type="ECO:0000259" key="14">
    <source>
        <dbReference type="PROSITE" id="PS50974"/>
    </source>
</evidence>
<dbReference type="UniPathway" id="UPA00051">
    <property type="reaction ID" value="UER00081"/>
</dbReference>
<reference evidence="17" key="1">
    <citation type="submission" date="2020-04" db="EMBL/GenBank/DDBJ databases">
        <title>Genome Sequencing for Pseudoaltermonas arctica.</title>
        <authorList>
            <person name="Elkins N.S."/>
        </authorList>
    </citation>
    <scope>NUCLEOTIDE SEQUENCE [LARGE SCALE GENOMIC DNA]</scope>
    <source>
        <strain evidence="17">NEC-BIFX-2020_0012</strain>
    </source>
</reference>
<dbReference type="PROSITE" id="PS50974">
    <property type="entry name" value="ADOMET_ACTIVATION"/>
    <property type="match status" value="1"/>
</dbReference>
<dbReference type="PROSITE" id="PS51337">
    <property type="entry name" value="B12_BINDING_NTER"/>
    <property type="match status" value="1"/>
</dbReference>
<evidence type="ECO:0000259" key="13">
    <source>
        <dbReference type="PROSITE" id="PS50972"/>
    </source>
</evidence>
<feature type="binding site" evidence="12">
    <location>
        <position position="597"/>
    </location>
    <ligand>
        <name>S-adenosyl-L-methionine</name>
        <dbReference type="ChEBI" id="CHEBI:59789"/>
    </ligand>
</feature>
<dbReference type="CDD" id="cd00740">
    <property type="entry name" value="MeTr"/>
    <property type="match status" value="1"/>
</dbReference>
<dbReference type="GO" id="GO:0008270">
    <property type="term" value="F:zinc ion binding"/>
    <property type="evidence" value="ECO:0007669"/>
    <property type="project" value="UniProtKB-UniRule"/>
</dbReference>
<dbReference type="EC" id="2.1.1.13" evidence="9 10"/>
<dbReference type="GO" id="GO:0031419">
    <property type="term" value="F:cobalamin binding"/>
    <property type="evidence" value="ECO:0007669"/>
    <property type="project" value="UniProtKB-UniRule"/>
</dbReference>
<feature type="domain" description="B12-binding" evidence="15">
    <location>
        <begin position="396"/>
        <end position="531"/>
    </location>
</feature>
<comment type="cofactor">
    <cofactor evidence="10">
        <name>Zn(2+)</name>
        <dbReference type="ChEBI" id="CHEBI:29105"/>
    </cofactor>
</comment>
<organism evidence="17 18">
    <name type="scientific">Pseudoalteromonas arctica</name>
    <dbReference type="NCBI Taxonomy" id="394751"/>
    <lineage>
        <taxon>Bacteria</taxon>
        <taxon>Pseudomonadati</taxon>
        <taxon>Pseudomonadota</taxon>
        <taxon>Gammaproteobacteria</taxon>
        <taxon>Alteromonadales</taxon>
        <taxon>Pseudoalteromonadaceae</taxon>
        <taxon>Pseudoalteromonas</taxon>
    </lineage>
</organism>
<dbReference type="InterPro" id="IPR003759">
    <property type="entry name" value="Cbl-bd_cap"/>
</dbReference>
<keyword evidence="5 10" id="KW-0949">S-adenosyl-L-methionine</keyword>
<sequence>MTQQIAVFTNVGERTNVTGSAMFKRLIMEEDYETALNVAREQVENGAQVIDINMDEAMLDSKAAMVKFLNLIASEPDISKVPIMVDSSKWDVIEAGLKCIQGKAIVNSISLKEGEEPFIRQAKTIKRFGAAAVVMAFDTDGQADTADRKYEICERSYRILVDEIGFPPEDIIFDPNIFAVATGIEEHDNYAVEFIEGTRRIKQNLPHCKVSGGVSNVSFSFRGNNPVREAIHSVFLYHAIKAGMDMGIVNAGQLAVYDDIPEELRKAVEDVILNTDSGAGERLVELAPKFSGMAQAERIEDLEWRTWPVEKRLEHALVKGITEYIDEDTEECRAGADKPIHVIEGPLMDGMNVVGDLFGAGKMFLPQVVKSARVMKRAVAYLDPYIEAEKEEGSTNGKVVMATVKGDVHDIGKNIVGVVLQCNNYEVIDLGVMVPADKILQTAIDEKADIIGLSGLITPSLDEMVHVAKEMKRRGFELPLMIGGATTSKAHTAVKIEPQYDKGVVYVSNASRAVGVVSNLLSKEHKAEFLAKTSAEYVKVREQQARKKPRSKPVTIQRARDNAVQLDWDNYTPPVPKKLGITEFKDVSIATLRKYIDWTPYFMTWSIAGKYPRIMTDEVVGEQAQSLFKDANDMLDDLEKSGSLQPLGVIGLFPANRVGDDIEIYTDETRSELLTTSCHLRQQTEKTDFANYCLADYIAPKGTPDYFGAFAVTGGLEEDDLADAFDAKQDDYNKIMVKAVADRLAEAFAEYLHEQVRKEYWGFAPDENLSNDELIRENYQGIRPAPGYPACPEHTEKKKIWQLLDTEQRIGMQLTSSYAMWPGAAVSGWYFSHPEAKYYAVAAVQKDQVEDYAKRTNMTLAEAERWLSPNLGYEPE</sequence>
<evidence type="ECO:0000256" key="2">
    <source>
        <dbReference type="ARBA" id="ARBA00022603"/>
    </source>
</evidence>
<dbReference type="AlphaFoldDB" id="A0A7Y0HDR6"/>
<evidence type="ECO:0000256" key="5">
    <source>
        <dbReference type="ARBA" id="ARBA00022691"/>
    </source>
</evidence>
<dbReference type="Pfam" id="PF02965">
    <property type="entry name" value="Met_synt_B12"/>
    <property type="match status" value="1"/>
</dbReference>
<dbReference type="RefSeq" id="WP_169021623.1">
    <property type="nucleotide sequence ID" value="NZ_JABBMT010000055.1"/>
</dbReference>
<dbReference type="Gene3D" id="1.10.288.10">
    <property type="entry name" value="Cobalamin-dependent Methionine Synthase, domain 2"/>
    <property type="match status" value="1"/>
</dbReference>
<evidence type="ECO:0000256" key="4">
    <source>
        <dbReference type="ARBA" id="ARBA00022679"/>
    </source>
</evidence>
<dbReference type="FunFam" id="3.20.20.20:FF:000002">
    <property type="entry name" value="Methionine synthase"/>
    <property type="match status" value="1"/>
</dbReference>
<keyword evidence="8 10" id="KW-0170">Cobalt</keyword>
<comment type="similarity">
    <text evidence="1">Belongs to the vitamin-B12 dependent methionine synthase family.</text>
</comment>
<dbReference type="InterPro" id="IPR033706">
    <property type="entry name" value="Met_synthase_B12-bd"/>
</dbReference>
<dbReference type="Gene3D" id="1.10.1240.10">
    <property type="entry name" value="Methionine synthase domain"/>
    <property type="match status" value="1"/>
</dbReference>
<dbReference type="PIRSF" id="PIRSF000381">
    <property type="entry name" value="MetH"/>
    <property type="match status" value="1"/>
</dbReference>
<dbReference type="InterPro" id="IPR036724">
    <property type="entry name" value="Cobalamin-bd_sf"/>
</dbReference>
<evidence type="ECO:0000256" key="12">
    <source>
        <dbReference type="PIRSR" id="PIRSR000381-2"/>
    </source>
</evidence>
<feature type="domain" description="Pterin-binding" evidence="13">
    <location>
        <begin position="8"/>
        <end position="269"/>
    </location>
</feature>
<evidence type="ECO:0000256" key="11">
    <source>
        <dbReference type="PIRSR" id="PIRSR000381-1"/>
    </source>
</evidence>
<dbReference type="NCBIfam" id="NF007024">
    <property type="entry name" value="PRK09490.1"/>
    <property type="match status" value="1"/>
</dbReference>
<evidence type="ECO:0000256" key="3">
    <source>
        <dbReference type="ARBA" id="ARBA00022628"/>
    </source>
</evidence>
<feature type="domain" description="AdoMet activation" evidence="14">
    <location>
        <begin position="547"/>
        <end position="876"/>
    </location>
</feature>
<comment type="cofactor">
    <cofactor evidence="10 11">
        <name>methylcob(III)alamin</name>
        <dbReference type="ChEBI" id="CHEBI:28115"/>
    </cofactor>
</comment>
<keyword evidence="7" id="KW-0677">Repeat</keyword>
<feature type="binding site" description="axial binding residue" evidence="11">
    <location>
        <position position="409"/>
    </location>
    <ligand>
        <name>methylcob(III)alamin</name>
        <dbReference type="ChEBI" id="CHEBI:28115"/>
    </ligand>
    <ligandPart>
        <name>Co</name>
        <dbReference type="ChEBI" id="CHEBI:27638"/>
    </ligandPart>
</feature>
<dbReference type="FunFam" id="3.40.50.280:FF:000001">
    <property type="entry name" value="Methionine synthase"/>
    <property type="match status" value="1"/>
</dbReference>
<feature type="binding site" evidence="12">
    <location>
        <position position="458"/>
    </location>
    <ligand>
        <name>methylcob(III)alamin</name>
        <dbReference type="ChEBI" id="CHEBI:28115"/>
    </ligand>
</feature>
<comment type="pathway">
    <text evidence="10">Amino-acid biosynthesis; L-methionine biosynthesis via de novo pathway; L-methionine from L-homocysteine (MetH route): step 1/1.</text>
</comment>
<keyword evidence="6 10" id="KW-0479">Metal-binding</keyword>
<evidence type="ECO:0000256" key="10">
    <source>
        <dbReference type="PIRNR" id="PIRNR000381"/>
    </source>
</evidence>
<dbReference type="Gene3D" id="3.20.20.20">
    <property type="entry name" value="Dihydropteroate synthase-like"/>
    <property type="match status" value="1"/>
</dbReference>
<keyword evidence="3 10" id="KW-0846">Cobalamin</keyword>
<dbReference type="SUPFAM" id="SSF47644">
    <property type="entry name" value="Methionine synthase domain"/>
    <property type="match status" value="1"/>
</dbReference>
<keyword evidence="10" id="KW-0862">Zinc</keyword>
<evidence type="ECO:0000259" key="16">
    <source>
        <dbReference type="PROSITE" id="PS51337"/>
    </source>
</evidence>
<evidence type="ECO:0000256" key="6">
    <source>
        <dbReference type="ARBA" id="ARBA00022723"/>
    </source>
</evidence>
<dbReference type="PANTHER" id="PTHR45833:SF1">
    <property type="entry name" value="METHIONINE SYNTHASE"/>
    <property type="match status" value="1"/>
</dbReference>
<dbReference type="InterPro" id="IPR011822">
    <property type="entry name" value="MetH"/>
</dbReference>
<dbReference type="PANTHER" id="PTHR45833">
    <property type="entry name" value="METHIONINE SYNTHASE"/>
    <property type="match status" value="1"/>
</dbReference>
<dbReference type="NCBIfam" id="TIGR02082">
    <property type="entry name" value="metH"/>
    <property type="match status" value="1"/>
</dbReference>
<dbReference type="PROSITE" id="PS51332">
    <property type="entry name" value="B12_BINDING"/>
    <property type="match status" value="1"/>
</dbReference>
<evidence type="ECO:0000256" key="7">
    <source>
        <dbReference type="ARBA" id="ARBA00022737"/>
    </source>
</evidence>
<accession>A0A7Y0HDR6</accession>
<dbReference type="EMBL" id="JABBMT010000055">
    <property type="protein sequence ID" value="NMM42728.1"/>
    <property type="molecule type" value="Genomic_DNA"/>
</dbReference>
<dbReference type="SUPFAM" id="SSF56507">
    <property type="entry name" value="Methionine synthase activation domain-like"/>
    <property type="match status" value="1"/>
</dbReference>
<keyword evidence="2 10" id="KW-0489">Methyltransferase</keyword>
<keyword evidence="4 10" id="KW-0808">Transferase</keyword>
<feature type="binding site" evidence="12">
    <location>
        <position position="510"/>
    </location>
    <ligand>
        <name>methylcob(III)alamin</name>
        <dbReference type="ChEBI" id="CHEBI:28115"/>
    </ligand>
</feature>
<dbReference type="GO" id="GO:0005829">
    <property type="term" value="C:cytosol"/>
    <property type="evidence" value="ECO:0007669"/>
    <property type="project" value="TreeGrafter"/>
</dbReference>
<dbReference type="InterPro" id="IPR036594">
    <property type="entry name" value="Meth_synthase_dom"/>
</dbReference>
<keyword evidence="10" id="KW-0486">Methionine biosynthesis</keyword>
<dbReference type="Pfam" id="PF00809">
    <property type="entry name" value="Pterin_bind"/>
    <property type="match status" value="1"/>
</dbReference>
<gene>
    <name evidence="17" type="primary">metH</name>
    <name evidence="17" type="ORF">HHO47_18455</name>
</gene>
<keyword evidence="18" id="KW-1185">Reference proteome</keyword>
<dbReference type="SUPFAM" id="SSF52242">
    <property type="entry name" value="Cobalamin (vitamin B12)-binding domain"/>
    <property type="match status" value="1"/>
</dbReference>
<feature type="binding site" evidence="12">
    <location>
        <begin position="406"/>
        <end position="410"/>
    </location>
    <ligand>
        <name>methylcob(III)alamin</name>
        <dbReference type="ChEBI" id="CHEBI:28115"/>
    </ligand>
</feature>
<name>A0A7Y0HDR6_9GAMM</name>
<dbReference type="InterPro" id="IPR011005">
    <property type="entry name" value="Dihydropteroate_synth-like_sf"/>
</dbReference>
<evidence type="ECO:0000256" key="9">
    <source>
        <dbReference type="NCBIfam" id="TIGR02082"/>
    </source>
</evidence>
<feature type="binding site" evidence="12">
    <location>
        <begin position="838"/>
        <end position="839"/>
    </location>
    <ligand>
        <name>S-adenosyl-L-methionine</name>
        <dbReference type="ChEBI" id="CHEBI:59789"/>
    </ligand>
</feature>
<evidence type="ECO:0000259" key="15">
    <source>
        <dbReference type="PROSITE" id="PS51332"/>
    </source>
</evidence>
<dbReference type="Pfam" id="PF02310">
    <property type="entry name" value="B12-binding"/>
    <property type="match status" value="1"/>
</dbReference>
<dbReference type="GO" id="GO:0050667">
    <property type="term" value="P:homocysteine metabolic process"/>
    <property type="evidence" value="ECO:0007669"/>
    <property type="project" value="TreeGrafter"/>
</dbReference>
<dbReference type="PROSITE" id="PS50972">
    <property type="entry name" value="PTERIN_BINDING"/>
    <property type="match status" value="1"/>
</dbReference>
<dbReference type="FunFam" id="1.10.1240.10:FF:000001">
    <property type="entry name" value="Methionine synthase"/>
    <property type="match status" value="1"/>
</dbReference>
<dbReference type="GO" id="GO:0046653">
    <property type="term" value="P:tetrahydrofolate metabolic process"/>
    <property type="evidence" value="ECO:0007669"/>
    <property type="project" value="TreeGrafter"/>
</dbReference>
<keyword evidence="10" id="KW-0028">Amino-acid biosynthesis</keyword>
<feature type="binding site" evidence="12">
    <location>
        <position position="783"/>
    </location>
    <ligand>
        <name>S-adenosyl-L-methionine</name>
        <dbReference type="ChEBI" id="CHEBI:59789"/>
    </ligand>
</feature>
<comment type="caution">
    <text evidence="17">The sequence shown here is derived from an EMBL/GenBank/DDBJ whole genome shotgun (WGS) entry which is preliminary data.</text>
</comment>
<comment type="catalytic activity">
    <reaction evidence="10">
        <text>(6S)-5-methyl-5,6,7,8-tetrahydrofolate + L-homocysteine = (6S)-5,6,7,8-tetrahydrofolate + L-methionine</text>
        <dbReference type="Rhea" id="RHEA:11172"/>
        <dbReference type="ChEBI" id="CHEBI:18608"/>
        <dbReference type="ChEBI" id="CHEBI:57453"/>
        <dbReference type="ChEBI" id="CHEBI:57844"/>
        <dbReference type="ChEBI" id="CHEBI:58199"/>
        <dbReference type="EC" id="2.1.1.13"/>
    </reaction>
</comment>
<dbReference type="Pfam" id="PF02607">
    <property type="entry name" value="B12-binding_2"/>
    <property type="match status" value="1"/>
</dbReference>
<feature type="binding site" evidence="12">
    <location>
        <position position="344"/>
    </location>
    <ligand>
        <name>methylcob(III)alamin</name>
        <dbReference type="ChEBI" id="CHEBI:28115"/>
    </ligand>
</feature>
<dbReference type="SUPFAM" id="SSF51717">
    <property type="entry name" value="Dihydropteroate synthetase-like"/>
    <property type="match status" value="1"/>
</dbReference>
<dbReference type="SMART" id="SM01018">
    <property type="entry name" value="B12-binding_2"/>
    <property type="match status" value="1"/>
</dbReference>
<dbReference type="CDD" id="cd02069">
    <property type="entry name" value="methionine_synthase_B12_BD"/>
    <property type="match status" value="1"/>
</dbReference>
<feature type="binding site" evidence="12">
    <location>
        <position position="454"/>
    </location>
    <ligand>
        <name>methylcob(III)alamin</name>
        <dbReference type="ChEBI" id="CHEBI:28115"/>
    </ligand>
</feature>
<evidence type="ECO:0000313" key="17">
    <source>
        <dbReference type="EMBL" id="NMM42728.1"/>
    </source>
</evidence>
<comment type="function">
    <text evidence="10">Catalyzes the transfer of a methyl group from methyl-cobalamin to homocysteine, yielding enzyme-bound cob(I)alamin and methionine. Subsequently, remethylates the cofactor using methyltetrahydrofolate.</text>
</comment>
<dbReference type="Gene3D" id="3.40.50.280">
    <property type="entry name" value="Cobalamin-binding domain"/>
    <property type="match status" value="1"/>
</dbReference>
<protein>
    <recommendedName>
        <fullName evidence="9 10">Methionine synthase</fullName>
        <ecNumber evidence="9 10">2.1.1.13</ecNumber>
    </recommendedName>
    <alternativeName>
        <fullName evidence="10">5-methyltetrahydrofolate--homocysteine methyltransferase</fullName>
    </alternativeName>
</protein>
<dbReference type="InterPro" id="IPR037010">
    <property type="entry name" value="VitB12-dep_Met_synth_activ_sf"/>
</dbReference>
<dbReference type="InterPro" id="IPR006158">
    <property type="entry name" value="Cobalamin-bd"/>
</dbReference>
<dbReference type="InterPro" id="IPR050554">
    <property type="entry name" value="Met_Synthase/Corrinoid"/>
</dbReference>
<evidence type="ECO:0000256" key="8">
    <source>
        <dbReference type="ARBA" id="ARBA00023285"/>
    </source>
</evidence>
<dbReference type="GO" id="GO:0008705">
    <property type="term" value="F:methionine synthase activity"/>
    <property type="evidence" value="ECO:0007669"/>
    <property type="project" value="UniProtKB-UniRule"/>
</dbReference>
<dbReference type="InterPro" id="IPR004223">
    <property type="entry name" value="VitB12-dep_Met_synth_activ_dom"/>
</dbReference>